<feature type="transmembrane region" description="Helical" evidence="5">
    <location>
        <begin position="389"/>
        <end position="412"/>
    </location>
</feature>
<feature type="transmembrane region" description="Helical" evidence="5">
    <location>
        <begin position="153"/>
        <end position="171"/>
    </location>
</feature>
<proteinExistence type="predicted"/>
<dbReference type="InterPro" id="IPR020846">
    <property type="entry name" value="MFS_dom"/>
</dbReference>
<evidence type="ECO:0000259" key="6">
    <source>
        <dbReference type="PROSITE" id="PS50850"/>
    </source>
</evidence>
<gene>
    <name evidence="7" type="ORF">MSPICULIGERA_LOCUS20099</name>
</gene>
<feature type="domain" description="Major facilitator superfamily (MFS) profile" evidence="6">
    <location>
        <begin position="44"/>
        <end position="507"/>
    </location>
</feature>
<keyword evidence="4 5" id="KW-0472">Membrane</keyword>
<dbReference type="AlphaFoldDB" id="A0AA36D8B8"/>
<evidence type="ECO:0000256" key="2">
    <source>
        <dbReference type="ARBA" id="ARBA00022692"/>
    </source>
</evidence>
<feature type="transmembrane region" description="Helical" evidence="5">
    <location>
        <begin position="177"/>
        <end position="199"/>
    </location>
</feature>
<feature type="non-terminal residue" evidence="7">
    <location>
        <position position="1"/>
    </location>
</feature>
<dbReference type="EMBL" id="CATQJA010002664">
    <property type="protein sequence ID" value="CAJ0581950.1"/>
    <property type="molecule type" value="Genomic_DNA"/>
</dbReference>
<evidence type="ECO:0000256" key="4">
    <source>
        <dbReference type="ARBA" id="ARBA00023136"/>
    </source>
</evidence>
<feature type="transmembrane region" description="Helical" evidence="5">
    <location>
        <begin position="454"/>
        <end position="476"/>
    </location>
</feature>
<reference evidence="7" key="1">
    <citation type="submission" date="2023-06" db="EMBL/GenBank/DDBJ databases">
        <authorList>
            <person name="Delattre M."/>
        </authorList>
    </citation>
    <scope>NUCLEOTIDE SEQUENCE</scope>
    <source>
        <strain evidence="7">AF72</strain>
    </source>
</reference>
<evidence type="ECO:0000313" key="7">
    <source>
        <dbReference type="EMBL" id="CAJ0581950.1"/>
    </source>
</evidence>
<feature type="transmembrane region" description="Helical" evidence="5">
    <location>
        <begin position="418"/>
        <end position="442"/>
    </location>
</feature>
<dbReference type="GO" id="GO:0022857">
    <property type="term" value="F:transmembrane transporter activity"/>
    <property type="evidence" value="ECO:0007669"/>
    <property type="project" value="InterPro"/>
</dbReference>
<feature type="transmembrane region" description="Helical" evidence="5">
    <location>
        <begin position="482"/>
        <end position="503"/>
    </location>
</feature>
<name>A0AA36D8B8_9BILA</name>
<evidence type="ECO:0000256" key="1">
    <source>
        <dbReference type="ARBA" id="ARBA00004141"/>
    </source>
</evidence>
<evidence type="ECO:0000256" key="3">
    <source>
        <dbReference type="ARBA" id="ARBA00022989"/>
    </source>
</evidence>
<dbReference type="Gene3D" id="1.20.1250.20">
    <property type="entry name" value="MFS general substrate transporter like domains"/>
    <property type="match status" value="1"/>
</dbReference>
<evidence type="ECO:0000256" key="5">
    <source>
        <dbReference type="SAM" id="Phobius"/>
    </source>
</evidence>
<dbReference type="InterPro" id="IPR005828">
    <property type="entry name" value="MFS_sugar_transport-like"/>
</dbReference>
<sequence>MAEAEGEDAASTSSQEDRQLLAEVRAEAEGRPEVVKHKNLDDFLTLGRYTLFFLFNTEMMTLTSLICANPIIRSCGEVVFENQKDACRQLPNLTTTTGCVPQLEYQFYSVNVEFNYLCQEEKLVKNSISVQMLGVLFGAVIFGQVSDSYGRKFTILISLFGIAVTSLMNAYVPSFFYFYWIRILVGFFTGGLSTSMGVYQVENIPMKHRMWISTVITWSPNFIIFPIIAYYCHDWRTLLKANAICAILSAVCISFIYESPRFLIQKGRVEEARRIFAKIRKIDRNSDYNPQELEAMLVHEQENHEKRVKKQRQYTYYHIICTWEMISWTCTLAIGIAITSLTNYGLMFNMEKLSGSLYWNNVFMGIIRWTMNIAVGLSDYKLPWFGRKVINMMALVFNGFCLACVCVLYYTGTQNDGGWVLRYCTIGATAMCSQLYLSKFMACNELYPTSVRNLAVAVLAMFSRIGTIVAPQLFYLSDISAVLPYLALLAFTLFDAFLFQVFIPETKGTPLPDNLPPKEQRLFYREKKRRVSLITEAI</sequence>
<comment type="caution">
    <text evidence="7">The sequence shown here is derived from an EMBL/GenBank/DDBJ whole genome shotgun (WGS) entry which is preliminary data.</text>
</comment>
<keyword evidence="8" id="KW-1185">Reference proteome</keyword>
<dbReference type="InterPro" id="IPR005829">
    <property type="entry name" value="Sugar_transporter_CS"/>
</dbReference>
<dbReference type="InterPro" id="IPR036259">
    <property type="entry name" value="MFS_trans_sf"/>
</dbReference>
<dbReference type="GO" id="GO:0016020">
    <property type="term" value="C:membrane"/>
    <property type="evidence" value="ECO:0007669"/>
    <property type="project" value="UniProtKB-SubCell"/>
</dbReference>
<organism evidence="7 8">
    <name type="scientific">Mesorhabditis spiculigera</name>
    <dbReference type="NCBI Taxonomy" id="96644"/>
    <lineage>
        <taxon>Eukaryota</taxon>
        <taxon>Metazoa</taxon>
        <taxon>Ecdysozoa</taxon>
        <taxon>Nematoda</taxon>
        <taxon>Chromadorea</taxon>
        <taxon>Rhabditida</taxon>
        <taxon>Rhabditina</taxon>
        <taxon>Rhabditomorpha</taxon>
        <taxon>Rhabditoidea</taxon>
        <taxon>Rhabditidae</taxon>
        <taxon>Mesorhabditinae</taxon>
        <taxon>Mesorhabditis</taxon>
    </lineage>
</organism>
<dbReference type="PANTHER" id="PTHR24064">
    <property type="entry name" value="SOLUTE CARRIER FAMILY 22 MEMBER"/>
    <property type="match status" value="1"/>
</dbReference>
<dbReference type="SUPFAM" id="SSF103473">
    <property type="entry name" value="MFS general substrate transporter"/>
    <property type="match status" value="1"/>
</dbReference>
<accession>A0AA36D8B8</accession>
<dbReference type="Pfam" id="PF00083">
    <property type="entry name" value="Sugar_tr"/>
    <property type="match status" value="1"/>
</dbReference>
<keyword evidence="2 5" id="KW-0812">Transmembrane</keyword>
<dbReference type="PROSITE" id="PS50850">
    <property type="entry name" value="MFS"/>
    <property type="match status" value="1"/>
</dbReference>
<feature type="transmembrane region" description="Helical" evidence="5">
    <location>
        <begin position="316"/>
        <end position="338"/>
    </location>
</feature>
<dbReference type="Proteomes" id="UP001177023">
    <property type="component" value="Unassembled WGS sequence"/>
</dbReference>
<feature type="transmembrane region" description="Helical" evidence="5">
    <location>
        <begin position="211"/>
        <end position="231"/>
    </location>
</feature>
<comment type="subcellular location">
    <subcellularLocation>
        <location evidence="1">Membrane</location>
        <topology evidence="1">Multi-pass membrane protein</topology>
    </subcellularLocation>
</comment>
<evidence type="ECO:0000313" key="8">
    <source>
        <dbReference type="Proteomes" id="UP001177023"/>
    </source>
</evidence>
<keyword evidence="3 5" id="KW-1133">Transmembrane helix</keyword>
<feature type="transmembrane region" description="Helical" evidence="5">
    <location>
        <begin position="128"/>
        <end position="146"/>
    </location>
</feature>
<dbReference type="PROSITE" id="PS00217">
    <property type="entry name" value="SUGAR_TRANSPORT_2"/>
    <property type="match status" value="1"/>
</dbReference>
<protein>
    <recommendedName>
        <fullName evidence="6">Major facilitator superfamily (MFS) profile domain-containing protein</fullName>
    </recommendedName>
</protein>